<name>A0A7R8ZAG3_TIMDO</name>
<feature type="active site" evidence="12">
    <location>
        <position position="480"/>
    </location>
</feature>
<feature type="compositionally biased region" description="Basic residues" evidence="13">
    <location>
        <begin position="178"/>
        <end position="189"/>
    </location>
</feature>
<dbReference type="InterPro" id="IPR036383">
    <property type="entry name" value="TSP1_rpt_sf"/>
</dbReference>
<dbReference type="InterPro" id="IPR024079">
    <property type="entry name" value="MetalloPept_cat_dom_sf"/>
</dbReference>
<evidence type="ECO:0000256" key="9">
    <source>
        <dbReference type="ARBA" id="ARBA00023049"/>
    </source>
</evidence>
<feature type="region of interest" description="Disordered" evidence="13">
    <location>
        <begin position="933"/>
        <end position="973"/>
    </location>
</feature>
<dbReference type="Gene3D" id="3.40.1620.60">
    <property type="match status" value="1"/>
</dbReference>
<feature type="compositionally biased region" description="Low complexity" evidence="13">
    <location>
        <begin position="421"/>
        <end position="431"/>
    </location>
</feature>
<evidence type="ECO:0000256" key="2">
    <source>
        <dbReference type="ARBA" id="ARBA00022525"/>
    </source>
</evidence>
<dbReference type="InterPro" id="IPR041645">
    <property type="entry name" value="ADAMTS_CR_2"/>
</dbReference>
<dbReference type="EMBL" id="OA566010">
    <property type="protein sequence ID" value="CAD7198116.1"/>
    <property type="molecule type" value="Genomic_DNA"/>
</dbReference>
<dbReference type="Gene3D" id="2.60.120.830">
    <property type="match status" value="1"/>
</dbReference>
<keyword evidence="9" id="KW-0482">Metalloprotease</keyword>
<evidence type="ECO:0000256" key="8">
    <source>
        <dbReference type="ARBA" id="ARBA00022833"/>
    </source>
</evidence>
<keyword evidence="6" id="KW-0677">Repeat</keyword>
<evidence type="ECO:0000256" key="5">
    <source>
        <dbReference type="ARBA" id="ARBA00022729"/>
    </source>
</evidence>
<feature type="binding site" evidence="12">
    <location>
        <position position="483"/>
    </location>
    <ligand>
        <name>Zn(2+)</name>
        <dbReference type="ChEBI" id="CHEBI:29105"/>
        <note>catalytic</note>
    </ligand>
</feature>
<comment type="subcellular location">
    <subcellularLocation>
        <location evidence="1">Secreted</location>
    </subcellularLocation>
</comment>
<dbReference type="PROSITE" id="PS50092">
    <property type="entry name" value="TSP1"/>
    <property type="match status" value="5"/>
</dbReference>
<feature type="binding site" evidence="12">
    <location>
        <position position="489"/>
    </location>
    <ligand>
        <name>Zn(2+)</name>
        <dbReference type="ChEBI" id="CHEBI:29105"/>
        <note>catalytic</note>
    </ligand>
</feature>
<dbReference type="Pfam" id="PF17771">
    <property type="entry name" value="ADAMTS_CR_2"/>
    <property type="match status" value="1"/>
</dbReference>
<evidence type="ECO:0000256" key="4">
    <source>
        <dbReference type="ARBA" id="ARBA00022723"/>
    </source>
</evidence>
<dbReference type="GO" id="GO:0004222">
    <property type="term" value="F:metalloendopeptidase activity"/>
    <property type="evidence" value="ECO:0007669"/>
    <property type="project" value="InterPro"/>
</dbReference>
<keyword evidence="7" id="KW-0378">Hydrolase</keyword>
<feature type="region of interest" description="Disordered" evidence="13">
    <location>
        <begin position="415"/>
        <end position="437"/>
    </location>
</feature>
<dbReference type="SUPFAM" id="SSF82895">
    <property type="entry name" value="TSP-1 type 1 repeat"/>
    <property type="match status" value="5"/>
</dbReference>
<evidence type="ECO:0000313" key="15">
    <source>
        <dbReference type="EMBL" id="CAD7198116.1"/>
    </source>
</evidence>
<evidence type="ECO:0000256" key="13">
    <source>
        <dbReference type="SAM" id="MobiDB-lite"/>
    </source>
</evidence>
<dbReference type="InterPro" id="IPR010294">
    <property type="entry name" value="ADAMTS_spacer1"/>
</dbReference>
<dbReference type="Gene3D" id="3.40.390.10">
    <property type="entry name" value="Collagenase (Catalytic Domain)"/>
    <property type="match status" value="2"/>
</dbReference>
<gene>
    <name evidence="15" type="ORF">TDIB3V08_LOCUS4405</name>
</gene>
<keyword evidence="5" id="KW-0732">Signal</keyword>
<feature type="region of interest" description="Disordered" evidence="13">
    <location>
        <begin position="171"/>
        <end position="195"/>
    </location>
</feature>
<dbReference type="SMART" id="SM00209">
    <property type="entry name" value="TSP1"/>
    <property type="match status" value="5"/>
</dbReference>
<feature type="domain" description="Peptidase M12B" evidence="14">
    <location>
        <begin position="234"/>
        <end position="544"/>
    </location>
</feature>
<evidence type="ECO:0000256" key="1">
    <source>
        <dbReference type="ARBA" id="ARBA00004613"/>
    </source>
</evidence>
<sequence length="1235" mass="137025">MKLAHSIQVQSTAPGALPTASLMSAGSIFSTRPLSEECDHRAADSESRPLTTPLLKSHEPPKATWYIGRGLLMVAGSDVLSPQSPQGHLALGFESMSCVCTEARFLYHRPRLVPLDRGQIVKGVTLELDRYYDGGIEVGVVRSSEGEFWLEPVEGGLSITEHTHMVFKRAATTNADPRKKRRKKKRRHEKNCGTREPRRVTELEWKETKGEKVKVQGRSKRRKGRWRRSTSVERHVEALLVADPSMMAFHQDRDVETYFLTIMNMVSLLYLDPSIGNPINVVVVRIVLLFEDDVGEKKLNVTVNADQTLESFCTWQLKMNTPDDNHPNHHDVAILVTRYSSPMASLVLTDSFEKLPDQIRSLKIISVRLHGAAPGQCVRMLESGIAKTPIRSSVCEERGSLTCTKLMVVHTRAAEIAGQDTSSRSPTPGSRSQREDICAHQNSPCSTLGVAHVAGMCHQEKSCNVNEDNGITLAHTITHEMGHNFGMYHDTEKVGCNRRMGPTLHVMTPSFEADTVGVAWSSCSRRDITHFLDQGLGNCLEDKPSSDYKYPDLPPGAMYNAEHQCRLQFGTQDTSVCSPPVEICSRLWCVVDGMCTTMLRPAAPGTYCGKHMWCLDQKCVTIGEKPEPIHGGWSNWGPWTECSRSCGAGVSVAERHCDHPVPAFGGRFCVGERRRYKVCNTERVSCDWVVDSNSTEDQCGICQGDGSQCETKSGVFTRKQGSGYKEVVVIPSGSRNIMVEELGHSKNYIGIGSPFSRKFYLNGKRQITLADEYQVAGSTALYEREKDMEKVRIPGPIKEDILIYLIYNGRYRNFGLRYEFTIPRQEPAGPPEYRWTFSDWSPCSATCGGGTQSSAPVCLQKGGGGLVNVSLCEMGRKPDMLMRVCNTHPCPARWWTGPWQICPATCGDGITRKRSVMCAVLYSEGSSGREIALPDNECKGQNKPPEKEPCPNLPPCTAPTTSRSTQEPPLYTTSSPKTETLFYLTTASFLDQPYFDNQEDKTDLEDSQLSNLNYTVESDVEKKFQSNDVLLHESIRTKEEDKSVLQFVDSVKNSTATWVIGEWGECSVECGMGQRTRTVDCFATKAICDIESKPSETEKCSSNVGCDSWWLTGAWSPCSITCGPVTGYQQRRVMCVSGPNRNLRPAEECRNITRPVHSQSCRAQQVCSQHNKGTGKVELEEVNPHLRGGRVENHLGKSIPVHPTEIRTSISPSSAVELNTTSALANYATEAGYTQ</sequence>
<dbReference type="SUPFAM" id="SSF55486">
    <property type="entry name" value="Metalloproteases ('zincins'), catalytic domain"/>
    <property type="match status" value="2"/>
</dbReference>
<dbReference type="Pfam" id="PF00090">
    <property type="entry name" value="TSP_1"/>
    <property type="match status" value="1"/>
</dbReference>
<evidence type="ECO:0000256" key="6">
    <source>
        <dbReference type="ARBA" id="ARBA00022737"/>
    </source>
</evidence>
<dbReference type="PROSITE" id="PS50215">
    <property type="entry name" value="ADAM_MEPRO"/>
    <property type="match status" value="1"/>
</dbReference>
<dbReference type="PANTHER" id="PTHR13723">
    <property type="entry name" value="ADAMTS A DISINTEGRIN AND METALLOPROTEASE WITH THROMBOSPONDIN MOTIFS PROTEASE"/>
    <property type="match status" value="1"/>
</dbReference>
<evidence type="ECO:0000256" key="12">
    <source>
        <dbReference type="PROSITE-ProRule" id="PRU00276"/>
    </source>
</evidence>
<reference evidence="15" key="1">
    <citation type="submission" date="2020-11" db="EMBL/GenBank/DDBJ databases">
        <authorList>
            <person name="Tran Van P."/>
        </authorList>
    </citation>
    <scope>NUCLEOTIDE SEQUENCE</scope>
</reference>
<keyword evidence="2" id="KW-0964">Secreted</keyword>
<dbReference type="GO" id="GO:0006508">
    <property type="term" value="P:proteolysis"/>
    <property type="evidence" value="ECO:0007669"/>
    <property type="project" value="UniProtKB-KW"/>
</dbReference>
<dbReference type="GO" id="GO:0030198">
    <property type="term" value="P:extracellular matrix organization"/>
    <property type="evidence" value="ECO:0007669"/>
    <property type="project" value="TreeGrafter"/>
</dbReference>
<keyword evidence="11" id="KW-0325">Glycoprotein</keyword>
<dbReference type="Pfam" id="PF01421">
    <property type="entry name" value="Reprolysin"/>
    <property type="match status" value="1"/>
</dbReference>
<evidence type="ECO:0000256" key="11">
    <source>
        <dbReference type="ARBA" id="ARBA00023180"/>
    </source>
</evidence>
<keyword evidence="8 12" id="KW-0862">Zinc</keyword>
<feature type="compositionally biased region" description="Polar residues" evidence="13">
    <location>
        <begin position="958"/>
        <end position="973"/>
    </location>
</feature>
<evidence type="ECO:0000256" key="10">
    <source>
        <dbReference type="ARBA" id="ARBA00023157"/>
    </source>
</evidence>
<feature type="compositionally biased region" description="Basic and acidic residues" evidence="13">
    <location>
        <begin position="936"/>
        <end position="949"/>
    </location>
</feature>
<dbReference type="FunFam" id="2.20.100.10:FF:000005">
    <property type="entry name" value="ADAM metallopeptidase with thrombospondin type 1 motif 9"/>
    <property type="match status" value="1"/>
</dbReference>
<dbReference type="CDD" id="cd04273">
    <property type="entry name" value="ZnMc_ADAMTS_like"/>
    <property type="match status" value="1"/>
</dbReference>
<dbReference type="FunFam" id="2.20.100.10:FF:000006">
    <property type="entry name" value="A disintegrin and metalloproteinase with thrombospondin motifs 1"/>
    <property type="match status" value="1"/>
</dbReference>
<protein>
    <recommendedName>
        <fullName evidence="14">Peptidase M12B domain-containing protein</fullName>
    </recommendedName>
</protein>
<dbReference type="PANTHER" id="PTHR13723:SF200">
    <property type="entry name" value="ADAM METALLOPEPTIDASE WITH THROMBOSPONDIN TYPE 1 MOTIF B, ISOFORM B"/>
    <property type="match status" value="1"/>
</dbReference>
<keyword evidence="3" id="KW-0645">Protease</keyword>
<keyword evidence="10" id="KW-1015">Disulfide bond</keyword>
<proteinExistence type="predicted"/>
<organism evidence="15">
    <name type="scientific">Timema douglasi</name>
    <name type="common">Walking stick</name>
    <dbReference type="NCBI Taxonomy" id="61478"/>
    <lineage>
        <taxon>Eukaryota</taxon>
        <taxon>Metazoa</taxon>
        <taxon>Ecdysozoa</taxon>
        <taxon>Arthropoda</taxon>
        <taxon>Hexapoda</taxon>
        <taxon>Insecta</taxon>
        <taxon>Pterygota</taxon>
        <taxon>Neoptera</taxon>
        <taxon>Polyneoptera</taxon>
        <taxon>Phasmatodea</taxon>
        <taxon>Timematodea</taxon>
        <taxon>Timematoidea</taxon>
        <taxon>Timematidae</taxon>
        <taxon>Timema</taxon>
    </lineage>
</organism>
<dbReference type="Pfam" id="PF19030">
    <property type="entry name" value="TSP1_ADAMTS"/>
    <property type="match status" value="4"/>
</dbReference>
<feature type="binding site" evidence="12">
    <location>
        <position position="479"/>
    </location>
    <ligand>
        <name>Zn(2+)</name>
        <dbReference type="ChEBI" id="CHEBI:29105"/>
        <note>catalytic</note>
    </ligand>
</feature>
<evidence type="ECO:0000259" key="14">
    <source>
        <dbReference type="PROSITE" id="PS50215"/>
    </source>
</evidence>
<dbReference type="GO" id="GO:0005576">
    <property type="term" value="C:extracellular region"/>
    <property type="evidence" value="ECO:0007669"/>
    <property type="project" value="UniProtKB-SubCell"/>
</dbReference>
<keyword evidence="4 12" id="KW-0479">Metal-binding</keyword>
<dbReference type="Pfam" id="PF05986">
    <property type="entry name" value="ADAMTS_spacer1"/>
    <property type="match status" value="1"/>
</dbReference>
<dbReference type="InterPro" id="IPR050439">
    <property type="entry name" value="ADAMTS_ADAMTS-like"/>
</dbReference>
<comment type="caution">
    <text evidence="12">Lacks conserved residue(s) required for the propagation of feature annotation.</text>
</comment>
<dbReference type="GO" id="GO:0031012">
    <property type="term" value="C:extracellular matrix"/>
    <property type="evidence" value="ECO:0007669"/>
    <property type="project" value="TreeGrafter"/>
</dbReference>
<accession>A0A7R8ZAG3</accession>
<dbReference type="GO" id="GO:0046872">
    <property type="term" value="F:metal ion binding"/>
    <property type="evidence" value="ECO:0007669"/>
    <property type="project" value="UniProtKB-KW"/>
</dbReference>
<evidence type="ECO:0000256" key="3">
    <source>
        <dbReference type="ARBA" id="ARBA00022670"/>
    </source>
</evidence>
<dbReference type="InterPro" id="IPR001590">
    <property type="entry name" value="Peptidase_M12B"/>
</dbReference>
<dbReference type="Gene3D" id="2.20.100.10">
    <property type="entry name" value="Thrombospondin type-1 (TSP1) repeat"/>
    <property type="match status" value="5"/>
</dbReference>
<dbReference type="InterPro" id="IPR000884">
    <property type="entry name" value="TSP1_rpt"/>
</dbReference>
<evidence type="ECO:0000256" key="7">
    <source>
        <dbReference type="ARBA" id="ARBA00022801"/>
    </source>
</evidence>
<dbReference type="AlphaFoldDB" id="A0A7R8ZAG3"/>